<dbReference type="EMBL" id="LKHP01000034">
    <property type="protein sequence ID" value="KRQ85781.1"/>
    <property type="molecule type" value="Genomic_DNA"/>
</dbReference>
<dbReference type="Proteomes" id="UP000052015">
    <property type="component" value="Unassembled WGS sequence"/>
</dbReference>
<organism evidence="5 6">
    <name type="scientific">Caloramator mitchellensis</name>
    <dbReference type="NCBI Taxonomy" id="908809"/>
    <lineage>
        <taxon>Bacteria</taxon>
        <taxon>Bacillati</taxon>
        <taxon>Bacillota</taxon>
        <taxon>Clostridia</taxon>
        <taxon>Eubacteriales</taxon>
        <taxon>Clostridiaceae</taxon>
        <taxon>Caloramator</taxon>
    </lineage>
</organism>
<evidence type="ECO:0000259" key="4">
    <source>
        <dbReference type="PROSITE" id="PS50932"/>
    </source>
</evidence>
<dbReference type="PROSITE" id="PS50932">
    <property type="entry name" value="HTH_LACI_2"/>
    <property type="match status" value="1"/>
</dbReference>
<dbReference type="Pfam" id="PF00356">
    <property type="entry name" value="LacI"/>
    <property type="match status" value="1"/>
</dbReference>
<evidence type="ECO:0000313" key="6">
    <source>
        <dbReference type="Proteomes" id="UP000052015"/>
    </source>
</evidence>
<name>A0A0R3JYY5_CALMK</name>
<dbReference type="Pfam" id="PF00532">
    <property type="entry name" value="Peripla_BP_1"/>
    <property type="match status" value="1"/>
</dbReference>
<dbReference type="InterPro" id="IPR001761">
    <property type="entry name" value="Peripla_BP/Lac1_sug-bd_dom"/>
</dbReference>
<evidence type="ECO:0000256" key="2">
    <source>
        <dbReference type="ARBA" id="ARBA00023125"/>
    </source>
</evidence>
<feature type="domain" description="HTH lacI-type" evidence="4">
    <location>
        <begin position="3"/>
        <end position="57"/>
    </location>
</feature>
<dbReference type="SMART" id="SM00354">
    <property type="entry name" value="HTH_LACI"/>
    <property type="match status" value="1"/>
</dbReference>
<dbReference type="CDD" id="cd19975">
    <property type="entry name" value="PBP1_CcpA-like"/>
    <property type="match status" value="1"/>
</dbReference>
<dbReference type="RefSeq" id="WP_057979709.1">
    <property type="nucleotide sequence ID" value="NZ_LKHP01000034.1"/>
</dbReference>
<dbReference type="GO" id="GO:0003700">
    <property type="term" value="F:DNA-binding transcription factor activity"/>
    <property type="evidence" value="ECO:0007669"/>
    <property type="project" value="TreeGrafter"/>
</dbReference>
<dbReference type="InterPro" id="IPR010982">
    <property type="entry name" value="Lambda_DNA-bd_dom_sf"/>
</dbReference>
<keyword evidence="6" id="KW-1185">Reference proteome</keyword>
<dbReference type="InterPro" id="IPR028082">
    <property type="entry name" value="Peripla_BP_I"/>
</dbReference>
<evidence type="ECO:0000256" key="3">
    <source>
        <dbReference type="ARBA" id="ARBA00023163"/>
    </source>
</evidence>
<evidence type="ECO:0000256" key="1">
    <source>
        <dbReference type="ARBA" id="ARBA00023015"/>
    </source>
</evidence>
<dbReference type="PRINTS" id="PR00036">
    <property type="entry name" value="HTHLACI"/>
</dbReference>
<comment type="caution">
    <text evidence="5">The sequence shown here is derived from an EMBL/GenBank/DDBJ whole genome shotgun (WGS) entry which is preliminary data.</text>
</comment>
<dbReference type="OrthoDB" id="3180992at2"/>
<gene>
    <name evidence="5" type="primary">ccpA_6</name>
    <name evidence="5" type="ORF">ABG79_02447</name>
</gene>
<proteinExistence type="predicted"/>
<dbReference type="GO" id="GO:0000976">
    <property type="term" value="F:transcription cis-regulatory region binding"/>
    <property type="evidence" value="ECO:0007669"/>
    <property type="project" value="TreeGrafter"/>
</dbReference>
<keyword evidence="2" id="KW-0238">DNA-binding</keyword>
<dbReference type="Gene3D" id="3.40.50.2300">
    <property type="match status" value="2"/>
</dbReference>
<dbReference type="AlphaFoldDB" id="A0A0R3JYY5"/>
<sequence length="330" mass="36813">MGLNIKDIARMANVSPATVSRVINGTGNVNEENRQRVLKVLEETGYKPNALARGLLRNRTNVIGIIVPDLSNINFAEYVKGIENEAKKYDYNIILTTSGNSAENEISYFQLFKEKRLDGIIFSGTIFTKKHKREIDKTDIPVLVFGQNFGDNKLISMNIDNQSAAYEATKILLSKGAKKICMITGPLWDRAAGYDRYSGFLKALAEEGISPNSVPIEEGDFTINSGYKSMKNILKRYEVDAVLAANDYMALGAIRCLFDENKKIPEDVQVMGFDDIVISDIYNPSLSTVRIDFYNAGKLSARKLIKAIEGEKVEENIIIPYEIVLRGSTK</sequence>
<dbReference type="PANTHER" id="PTHR30146">
    <property type="entry name" value="LACI-RELATED TRANSCRIPTIONAL REPRESSOR"/>
    <property type="match status" value="1"/>
</dbReference>
<dbReference type="PROSITE" id="PS00356">
    <property type="entry name" value="HTH_LACI_1"/>
    <property type="match status" value="1"/>
</dbReference>
<accession>A0A0R3JYY5</accession>
<dbReference type="STRING" id="908809.ABG79_02447"/>
<keyword evidence="3" id="KW-0804">Transcription</keyword>
<reference evidence="5 6" key="1">
    <citation type="submission" date="2015-09" db="EMBL/GenBank/DDBJ databases">
        <title>Draft genome sequence of a Caloramator mitchellensis, a moderate thermophile from the Great Artesian Basin of Australia.</title>
        <authorList>
            <person name="Patel B.K."/>
        </authorList>
    </citation>
    <scope>NUCLEOTIDE SEQUENCE [LARGE SCALE GENOMIC DNA]</scope>
    <source>
        <strain evidence="5 6">VF08</strain>
    </source>
</reference>
<keyword evidence="1" id="KW-0805">Transcription regulation</keyword>
<dbReference type="SUPFAM" id="SSF53822">
    <property type="entry name" value="Periplasmic binding protein-like I"/>
    <property type="match status" value="1"/>
</dbReference>
<dbReference type="SUPFAM" id="SSF47413">
    <property type="entry name" value="lambda repressor-like DNA-binding domains"/>
    <property type="match status" value="1"/>
</dbReference>
<evidence type="ECO:0000313" key="5">
    <source>
        <dbReference type="EMBL" id="KRQ85781.1"/>
    </source>
</evidence>
<dbReference type="PANTHER" id="PTHR30146:SF109">
    <property type="entry name" value="HTH-TYPE TRANSCRIPTIONAL REGULATOR GALS"/>
    <property type="match status" value="1"/>
</dbReference>
<dbReference type="InterPro" id="IPR000843">
    <property type="entry name" value="HTH_LacI"/>
</dbReference>
<dbReference type="Gene3D" id="1.10.260.40">
    <property type="entry name" value="lambda repressor-like DNA-binding domains"/>
    <property type="match status" value="1"/>
</dbReference>
<protein>
    <submittedName>
        <fullName evidence="5">Catabolite control protein A</fullName>
    </submittedName>
</protein>
<dbReference type="CDD" id="cd01392">
    <property type="entry name" value="HTH_LacI"/>
    <property type="match status" value="1"/>
</dbReference>